<gene>
    <name evidence="2" type="ORF">FGIG_07465</name>
</gene>
<name>A0A504YPE3_FASGI</name>
<feature type="signal peptide" evidence="1">
    <location>
        <begin position="1"/>
        <end position="16"/>
    </location>
</feature>
<keyword evidence="3" id="KW-1185">Reference proteome</keyword>
<proteinExistence type="predicted"/>
<organism evidence="2 3">
    <name type="scientific">Fasciola gigantica</name>
    <name type="common">Giant liver fluke</name>
    <dbReference type="NCBI Taxonomy" id="46835"/>
    <lineage>
        <taxon>Eukaryota</taxon>
        <taxon>Metazoa</taxon>
        <taxon>Spiralia</taxon>
        <taxon>Lophotrochozoa</taxon>
        <taxon>Platyhelminthes</taxon>
        <taxon>Trematoda</taxon>
        <taxon>Digenea</taxon>
        <taxon>Plagiorchiida</taxon>
        <taxon>Echinostomata</taxon>
        <taxon>Echinostomatoidea</taxon>
        <taxon>Fasciolidae</taxon>
        <taxon>Fasciola</taxon>
    </lineage>
</organism>
<sequence>MKWLVVFAYSCFPTTAEELWTVTGEWRVVAKQLWVLAKACWEGFDWFSLCGTERLLNAVIFPSIKFLTCPDVISFCSLLPVYVFLINIPNVRRVGEQHWILEPCWFVIVVQ</sequence>
<feature type="chain" id="PRO_5021478168" evidence="1">
    <location>
        <begin position="17"/>
        <end position="111"/>
    </location>
</feature>
<dbReference type="Proteomes" id="UP000316759">
    <property type="component" value="Unassembled WGS sequence"/>
</dbReference>
<evidence type="ECO:0000256" key="1">
    <source>
        <dbReference type="SAM" id="SignalP"/>
    </source>
</evidence>
<evidence type="ECO:0000313" key="2">
    <source>
        <dbReference type="EMBL" id="TPP63214.1"/>
    </source>
</evidence>
<reference evidence="2 3" key="1">
    <citation type="submission" date="2019-04" db="EMBL/GenBank/DDBJ databases">
        <title>Annotation for the trematode Fasciola gigantica.</title>
        <authorList>
            <person name="Choi Y.-J."/>
        </authorList>
    </citation>
    <scope>NUCLEOTIDE SEQUENCE [LARGE SCALE GENOMIC DNA]</scope>
    <source>
        <strain evidence="2">Uganda_cow_1</strain>
    </source>
</reference>
<dbReference type="EMBL" id="SUNJ01005931">
    <property type="protein sequence ID" value="TPP63214.1"/>
    <property type="molecule type" value="Genomic_DNA"/>
</dbReference>
<keyword evidence="1" id="KW-0732">Signal</keyword>
<evidence type="ECO:0000313" key="3">
    <source>
        <dbReference type="Proteomes" id="UP000316759"/>
    </source>
</evidence>
<protein>
    <submittedName>
        <fullName evidence="2">Uncharacterized protein</fullName>
    </submittedName>
</protein>
<accession>A0A504YPE3</accession>
<comment type="caution">
    <text evidence="2">The sequence shown here is derived from an EMBL/GenBank/DDBJ whole genome shotgun (WGS) entry which is preliminary data.</text>
</comment>
<dbReference type="AlphaFoldDB" id="A0A504YPE3"/>